<dbReference type="InterPro" id="IPR051455">
    <property type="entry name" value="Bact_solute-bind_prot3"/>
</dbReference>
<evidence type="ECO:0000313" key="7">
    <source>
        <dbReference type="Proteomes" id="UP000580517"/>
    </source>
</evidence>
<evidence type="ECO:0000256" key="4">
    <source>
        <dbReference type="SAM" id="SignalP"/>
    </source>
</evidence>
<feature type="chain" id="PRO_5032767715" evidence="4">
    <location>
        <begin position="24"/>
        <end position="299"/>
    </location>
</feature>
<dbReference type="PANTHER" id="PTHR30085">
    <property type="entry name" value="AMINO ACID ABC TRANSPORTER PERMEASE"/>
    <property type="match status" value="1"/>
</dbReference>
<evidence type="ECO:0000256" key="2">
    <source>
        <dbReference type="ARBA" id="ARBA00022448"/>
    </source>
</evidence>
<keyword evidence="7" id="KW-1185">Reference proteome</keyword>
<sequence length="299" mass="33334">MKRLWIFISAATIALSAAAPIQAQDRATTLKKVEQTGTFTVGTRAASIPFNYLDDNNQQSGFAWEITQRVADKVKETVARDDIQVRPMEVTPQTRIPLVANQTVDLECSSTTHNRERENQVSFSTSFFIVGTRMLTLANSPIKNWEDLAGKNVVVSAGTTAERLLRKVNDEKKLRVNIILSKDIDNTFMTVDTGRADAAMMDDMVLYSLIARSPDPKKWKVVGEVLQPEAYGCMLRKDDTEFKELVDNVITGMMNSGEMAKLYGKYFTSPIKVRGGFNINAPMSPVIQDLFANPNDKVL</sequence>
<dbReference type="PANTHER" id="PTHR30085:SF2">
    <property type="entry name" value="GLUTAMATE_ASPARTATE IMPORT SOLUTE-BINDING PROTEIN"/>
    <property type="match status" value="1"/>
</dbReference>
<comment type="caution">
    <text evidence="6">The sequence shown here is derived from an EMBL/GenBank/DDBJ whole genome shotgun (WGS) entry which is preliminary data.</text>
</comment>
<evidence type="ECO:0000259" key="5">
    <source>
        <dbReference type="SMART" id="SM00062"/>
    </source>
</evidence>
<protein>
    <submittedName>
        <fullName evidence="6">Transporter substrate-binding domain-containing protein</fullName>
    </submittedName>
</protein>
<organism evidence="6 7">
    <name type="scientific">Allopusillimonas soli</name>
    <dbReference type="NCBI Taxonomy" id="659016"/>
    <lineage>
        <taxon>Bacteria</taxon>
        <taxon>Pseudomonadati</taxon>
        <taxon>Pseudomonadota</taxon>
        <taxon>Betaproteobacteria</taxon>
        <taxon>Burkholderiales</taxon>
        <taxon>Alcaligenaceae</taxon>
        <taxon>Allopusillimonas</taxon>
    </lineage>
</organism>
<feature type="signal peptide" evidence="4">
    <location>
        <begin position="1"/>
        <end position="23"/>
    </location>
</feature>
<reference evidence="6 7" key="1">
    <citation type="submission" date="2020-07" db="EMBL/GenBank/DDBJ databases">
        <title>Taxonomic revisions and descriptions of new bacterial species based on genomic comparisons in the high-G+C-content subgroup of the family Alcaligenaceae.</title>
        <authorList>
            <person name="Szabo A."/>
            <person name="Felfoldi T."/>
        </authorList>
    </citation>
    <scope>NUCLEOTIDE SEQUENCE [LARGE SCALE GENOMIC DNA]</scope>
    <source>
        <strain evidence="6 7">DSM 25264</strain>
    </source>
</reference>
<evidence type="ECO:0000256" key="1">
    <source>
        <dbReference type="ARBA" id="ARBA00010333"/>
    </source>
</evidence>
<dbReference type="GO" id="GO:0005576">
    <property type="term" value="C:extracellular region"/>
    <property type="evidence" value="ECO:0007669"/>
    <property type="project" value="TreeGrafter"/>
</dbReference>
<dbReference type="Gene3D" id="3.40.190.10">
    <property type="entry name" value="Periplasmic binding protein-like II"/>
    <property type="match status" value="2"/>
</dbReference>
<dbReference type="SUPFAM" id="SSF53850">
    <property type="entry name" value="Periplasmic binding protein-like II"/>
    <property type="match status" value="1"/>
</dbReference>
<dbReference type="OrthoDB" id="7240770at2"/>
<dbReference type="Pfam" id="PF00497">
    <property type="entry name" value="SBP_bac_3"/>
    <property type="match status" value="1"/>
</dbReference>
<dbReference type="GO" id="GO:0030288">
    <property type="term" value="C:outer membrane-bounded periplasmic space"/>
    <property type="evidence" value="ECO:0007669"/>
    <property type="project" value="TreeGrafter"/>
</dbReference>
<feature type="domain" description="Solute-binding protein family 3/N-terminal" evidence="5">
    <location>
        <begin position="38"/>
        <end position="270"/>
    </location>
</feature>
<evidence type="ECO:0000313" key="6">
    <source>
        <dbReference type="EMBL" id="NYT36348.1"/>
    </source>
</evidence>
<dbReference type="EMBL" id="JACCEW010000001">
    <property type="protein sequence ID" value="NYT36348.1"/>
    <property type="molecule type" value="Genomic_DNA"/>
</dbReference>
<comment type="similarity">
    <text evidence="1">Belongs to the bacterial solute-binding protein 3 family.</text>
</comment>
<dbReference type="AlphaFoldDB" id="A0A853F973"/>
<gene>
    <name evidence="6" type="ORF">H0A68_05650</name>
</gene>
<name>A0A853F973_9BURK</name>
<dbReference type="CDD" id="cd13688">
    <property type="entry name" value="PBP2_GltI_DEBP"/>
    <property type="match status" value="1"/>
</dbReference>
<accession>A0A853F973</accession>
<dbReference type="InterPro" id="IPR001638">
    <property type="entry name" value="Solute-binding_3/MltF_N"/>
</dbReference>
<evidence type="ECO:0000256" key="3">
    <source>
        <dbReference type="ARBA" id="ARBA00022729"/>
    </source>
</evidence>
<dbReference type="GO" id="GO:0006865">
    <property type="term" value="P:amino acid transport"/>
    <property type="evidence" value="ECO:0007669"/>
    <property type="project" value="TreeGrafter"/>
</dbReference>
<proteinExistence type="inferred from homology"/>
<dbReference type="RefSeq" id="WP_013742875.1">
    <property type="nucleotide sequence ID" value="NZ_JACCEW010000001.1"/>
</dbReference>
<keyword evidence="2" id="KW-0813">Transport</keyword>
<keyword evidence="3 4" id="KW-0732">Signal</keyword>
<dbReference type="Proteomes" id="UP000580517">
    <property type="component" value="Unassembled WGS sequence"/>
</dbReference>
<dbReference type="SMART" id="SM00062">
    <property type="entry name" value="PBPb"/>
    <property type="match status" value="1"/>
</dbReference>